<gene>
    <name evidence="4" type="ORF">IOE58_12495</name>
</gene>
<organism evidence="4 5">
    <name type="scientific">Brachybacterium epidermidis</name>
    <dbReference type="NCBI Taxonomy" id="2781983"/>
    <lineage>
        <taxon>Bacteria</taxon>
        <taxon>Bacillati</taxon>
        <taxon>Actinomycetota</taxon>
        <taxon>Actinomycetes</taxon>
        <taxon>Micrococcales</taxon>
        <taxon>Dermabacteraceae</taxon>
        <taxon>Brachybacterium</taxon>
    </lineage>
</organism>
<proteinExistence type="predicted"/>
<protein>
    <recommendedName>
        <fullName evidence="3">SGNH domain-containing protein</fullName>
    </recommendedName>
</protein>
<dbReference type="InterPro" id="IPR043968">
    <property type="entry name" value="SGNH"/>
</dbReference>
<evidence type="ECO:0000256" key="2">
    <source>
        <dbReference type="SAM" id="Phobius"/>
    </source>
</evidence>
<evidence type="ECO:0000313" key="5">
    <source>
        <dbReference type="Proteomes" id="UP000644727"/>
    </source>
</evidence>
<accession>A0ABR9W4T0</accession>
<dbReference type="Pfam" id="PF19040">
    <property type="entry name" value="SGNH"/>
    <property type="match status" value="1"/>
</dbReference>
<dbReference type="EMBL" id="JADEYR010000017">
    <property type="protein sequence ID" value="MBE9404965.1"/>
    <property type="molecule type" value="Genomic_DNA"/>
</dbReference>
<keyword evidence="5" id="KW-1185">Reference proteome</keyword>
<feature type="compositionally biased region" description="Polar residues" evidence="1">
    <location>
        <begin position="82"/>
        <end position="97"/>
    </location>
</feature>
<evidence type="ECO:0000256" key="1">
    <source>
        <dbReference type="SAM" id="MobiDB-lite"/>
    </source>
</evidence>
<feature type="transmembrane region" description="Helical" evidence="2">
    <location>
        <begin position="21"/>
        <end position="39"/>
    </location>
</feature>
<feature type="domain" description="SGNH" evidence="3">
    <location>
        <begin position="130"/>
        <end position="358"/>
    </location>
</feature>
<evidence type="ECO:0000259" key="3">
    <source>
        <dbReference type="Pfam" id="PF19040"/>
    </source>
</evidence>
<keyword evidence="2" id="KW-1133">Transmembrane helix</keyword>
<feature type="region of interest" description="Disordered" evidence="1">
    <location>
        <begin position="82"/>
        <end position="106"/>
    </location>
</feature>
<dbReference type="Proteomes" id="UP000644727">
    <property type="component" value="Unassembled WGS sequence"/>
</dbReference>
<evidence type="ECO:0000313" key="4">
    <source>
        <dbReference type="EMBL" id="MBE9404965.1"/>
    </source>
</evidence>
<comment type="caution">
    <text evidence="4">The sequence shown here is derived from an EMBL/GenBank/DDBJ whole genome shotgun (WGS) entry which is preliminary data.</text>
</comment>
<dbReference type="RefSeq" id="WP_193866705.1">
    <property type="nucleotide sequence ID" value="NZ_JADEYR010000017.1"/>
</dbReference>
<keyword evidence="2" id="KW-0812">Transmembrane</keyword>
<keyword evidence="2" id="KW-0472">Membrane</keyword>
<sequence>MHWPLQVIPQAASLSEEPLPLWIRLLLGAAAVPLAWLLHRLVERPVLRWPSLRRGPSWRTGALAAAASLALIATSTGISQVLPQQTSSDRTAAQEQPSLAPAGTDFVPANLSPTLETVSGDNPSIYAAGCHQEGEAADASGCRAGENPGAPLVFLVGDSHAASWYPALERLAEEGQIRLDSSTKSSCLPLETPQQFEDRPFDSCDRWCGDVLERIDEVDPDLVVLAAFHDPDRLMPGGQDSPETRWHEGLARTLARIDGPPVAVMRDVPTQAQAPTHCLAQNPESAGRCATPRADAFEEPLVQAEADAIAESDVDAHHVDLTDYFCNDSTCPVLLGNTVIYRDQHHLTQTFSREMAEPLWEEIEPLVA</sequence>
<name>A0ABR9W4T0_9MICO</name>
<reference evidence="4 5" key="1">
    <citation type="submission" date="2020-10" db="EMBL/GenBank/DDBJ databases">
        <title>Draft genome and description of Brachybacterium epidermidis sp nov.</title>
        <authorList>
            <person name="Boxberger M."/>
            <person name="La Scola B."/>
        </authorList>
    </citation>
    <scope>NUCLEOTIDE SEQUENCE [LARGE SCALE GENOMIC DNA]</scope>
    <source>
        <strain evidence="4 5">Marseille-Q2903</strain>
    </source>
</reference>
<feature type="transmembrane region" description="Helical" evidence="2">
    <location>
        <begin position="60"/>
        <end position="82"/>
    </location>
</feature>